<evidence type="ECO:0000313" key="4">
    <source>
        <dbReference type="EMBL" id="TKS55408.1"/>
    </source>
</evidence>
<feature type="signal peptide" evidence="2">
    <location>
        <begin position="1"/>
        <end position="24"/>
    </location>
</feature>
<keyword evidence="1 2" id="KW-0732">Signal</keyword>
<dbReference type="Proteomes" id="UP000306552">
    <property type="component" value="Unassembled WGS sequence"/>
</dbReference>
<dbReference type="RefSeq" id="WP_138932845.1">
    <property type="nucleotide sequence ID" value="NZ_SWMU01000010.1"/>
</dbReference>
<gene>
    <name evidence="4" type="ORF">FCN74_11970</name>
</gene>
<evidence type="ECO:0000256" key="2">
    <source>
        <dbReference type="SAM" id="SignalP"/>
    </source>
</evidence>
<dbReference type="EMBL" id="SWMU01000010">
    <property type="protein sequence ID" value="TKS55408.1"/>
    <property type="molecule type" value="Genomic_DNA"/>
</dbReference>
<comment type="caution">
    <text evidence="4">The sequence shown here is derived from an EMBL/GenBank/DDBJ whole genome shotgun (WGS) entry which is preliminary data.</text>
</comment>
<proteinExistence type="predicted"/>
<dbReference type="OrthoDB" id="657352at2"/>
<organism evidence="4 5">
    <name type="scientific">Mesohalobacter halotolerans</name>
    <dbReference type="NCBI Taxonomy" id="1883405"/>
    <lineage>
        <taxon>Bacteria</taxon>
        <taxon>Pseudomonadati</taxon>
        <taxon>Bacteroidota</taxon>
        <taxon>Flavobacteriia</taxon>
        <taxon>Flavobacteriales</taxon>
        <taxon>Flavobacteriaceae</taxon>
        <taxon>Mesohalobacter</taxon>
    </lineage>
</organism>
<feature type="non-terminal residue" evidence="4">
    <location>
        <position position="161"/>
    </location>
</feature>
<feature type="chain" id="PRO_5020977721" evidence="2">
    <location>
        <begin position="25"/>
        <end position="161"/>
    </location>
</feature>
<sequence>MSNNKTKSILVLVTTLLLGYSVQAQNSVNSSGGDATGSGGTLAYSLGQVVYTINADASGTVSQGVQQAYEIFTLKVKEPIRNISLSVFPNPTVNHLNLQISDYNQEKLSYFLFDLQGKLIKDGKIKAKQTQISTSGLPSATYILYIRNKNKQNLQSFKIIK</sequence>
<dbReference type="InterPro" id="IPR026444">
    <property type="entry name" value="Secre_tail"/>
</dbReference>
<keyword evidence="5" id="KW-1185">Reference proteome</keyword>
<dbReference type="NCBIfam" id="TIGR04183">
    <property type="entry name" value="Por_Secre_tail"/>
    <property type="match status" value="1"/>
</dbReference>
<evidence type="ECO:0000259" key="3">
    <source>
        <dbReference type="Pfam" id="PF18962"/>
    </source>
</evidence>
<feature type="domain" description="Secretion system C-terminal sorting" evidence="3">
    <location>
        <begin position="87"/>
        <end position="157"/>
    </location>
</feature>
<dbReference type="Pfam" id="PF18962">
    <property type="entry name" value="Por_Secre_tail"/>
    <property type="match status" value="1"/>
</dbReference>
<name>A0A4U5TPQ1_9FLAO</name>
<protein>
    <submittedName>
        <fullName evidence="4">T9SS type A sorting domain-containing protein</fullName>
    </submittedName>
</protein>
<reference evidence="4 5" key="1">
    <citation type="submission" date="2019-04" db="EMBL/GenBank/DDBJ databases">
        <title>Psychroflexus halotolerans sp. nov., isolated from a marine solar saltern.</title>
        <authorList>
            <person name="Feng X."/>
        </authorList>
    </citation>
    <scope>NUCLEOTIDE SEQUENCE [LARGE SCALE GENOMIC DNA]</scope>
    <source>
        <strain evidence="4 5">WDS2C27</strain>
    </source>
</reference>
<accession>A0A4U5TPQ1</accession>
<evidence type="ECO:0000256" key="1">
    <source>
        <dbReference type="ARBA" id="ARBA00022729"/>
    </source>
</evidence>
<evidence type="ECO:0000313" key="5">
    <source>
        <dbReference type="Proteomes" id="UP000306552"/>
    </source>
</evidence>
<dbReference type="AlphaFoldDB" id="A0A4U5TPQ1"/>